<reference evidence="2" key="1">
    <citation type="journal article" date="2022" name="Nat. Commun.">
        <title>Chromosome evolution and the genetic basis of agronomically important traits in greater yam.</title>
        <authorList>
            <person name="Bredeson J.V."/>
            <person name="Lyons J.B."/>
            <person name="Oniyinde I.O."/>
            <person name="Okereke N.R."/>
            <person name="Kolade O."/>
            <person name="Nnabue I."/>
            <person name="Nwadili C.O."/>
            <person name="Hribova E."/>
            <person name="Parker M."/>
            <person name="Nwogha J."/>
            <person name="Shu S."/>
            <person name="Carlson J."/>
            <person name="Kariba R."/>
            <person name="Muthemba S."/>
            <person name="Knop K."/>
            <person name="Barton G.J."/>
            <person name="Sherwood A.V."/>
            <person name="Lopez-Montes A."/>
            <person name="Asiedu R."/>
            <person name="Jamnadass R."/>
            <person name="Muchugi A."/>
            <person name="Goodstein D."/>
            <person name="Egesi C.N."/>
            <person name="Featherston J."/>
            <person name="Asfaw A."/>
            <person name="Simpson G.G."/>
            <person name="Dolezel J."/>
            <person name="Hendre P.S."/>
            <person name="Van Deynze A."/>
            <person name="Kumar P.L."/>
            <person name="Obidiegwu J.E."/>
            <person name="Bhattacharjee R."/>
            <person name="Rokhsar D.S."/>
        </authorList>
    </citation>
    <scope>NUCLEOTIDE SEQUENCE [LARGE SCALE GENOMIC DNA]</scope>
    <source>
        <strain evidence="2">cv. TDa95/00328</strain>
    </source>
</reference>
<keyword evidence="2" id="KW-1185">Reference proteome</keyword>
<proteinExistence type="predicted"/>
<dbReference type="Proteomes" id="UP000827976">
    <property type="component" value="Chromosome 3"/>
</dbReference>
<organism evidence="1 2">
    <name type="scientific">Dioscorea alata</name>
    <name type="common">Purple yam</name>
    <dbReference type="NCBI Taxonomy" id="55571"/>
    <lineage>
        <taxon>Eukaryota</taxon>
        <taxon>Viridiplantae</taxon>
        <taxon>Streptophyta</taxon>
        <taxon>Embryophyta</taxon>
        <taxon>Tracheophyta</taxon>
        <taxon>Spermatophyta</taxon>
        <taxon>Magnoliopsida</taxon>
        <taxon>Liliopsida</taxon>
        <taxon>Dioscoreales</taxon>
        <taxon>Dioscoreaceae</taxon>
        <taxon>Dioscorea</taxon>
    </lineage>
</organism>
<sequence length="136" mass="14715">MKQKIVIKVQMNCEKCRIKAMKIVAATEGVESVSVEGKDNDQLVVIGDGVDSIRLTSKLRKKVGHAVLVNVNEVKKPGEKTAEKAKPQTSAVVPADKPNVDNPAKLYTGCPPAQVFVYERIHQCGCESNADPCSIL</sequence>
<evidence type="ECO:0000313" key="2">
    <source>
        <dbReference type="Proteomes" id="UP000827976"/>
    </source>
</evidence>
<gene>
    <name evidence="1" type="ORF">IHE45_03G074900</name>
</gene>
<comment type="caution">
    <text evidence="1">The sequence shown here is derived from an EMBL/GenBank/DDBJ whole genome shotgun (WGS) entry which is preliminary data.</text>
</comment>
<name>A0ACB7WLF5_DIOAL</name>
<protein>
    <submittedName>
        <fullName evidence="1">Copper chaperone domain-containing protein</fullName>
    </submittedName>
</protein>
<dbReference type="EMBL" id="CM037013">
    <property type="protein sequence ID" value="KAH7689108.1"/>
    <property type="molecule type" value="Genomic_DNA"/>
</dbReference>
<accession>A0ACB7WLF5</accession>
<evidence type="ECO:0000313" key="1">
    <source>
        <dbReference type="EMBL" id="KAH7689108.1"/>
    </source>
</evidence>